<proteinExistence type="predicted"/>
<keyword evidence="2 5" id="KW-0812">Transmembrane</keyword>
<feature type="transmembrane region" description="Helical" evidence="5">
    <location>
        <begin position="150"/>
        <end position="169"/>
    </location>
</feature>
<organism evidence="7 8">
    <name type="scientific">Nocardioides panacis</name>
    <dbReference type="NCBI Taxonomy" id="2849501"/>
    <lineage>
        <taxon>Bacteria</taxon>
        <taxon>Bacillati</taxon>
        <taxon>Actinomycetota</taxon>
        <taxon>Actinomycetes</taxon>
        <taxon>Propionibacteriales</taxon>
        <taxon>Nocardioidaceae</taxon>
        <taxon>Nocardioides</taxon>
    </lineage>
</organism>
<sequence>MNLTEALWYLGRGTGLVALVMFTVTMVLGITTRSGRAGLGLNRFGFADLHKTASLAGTGLIAVHVGTLLFDPYAQLKLVDLAFPFLATYRPFWLGLGTLAVDVLVVLVGTSLLRHRVGPRVFRAVHWSAYVMWPLALLHALGTGTDAGTLWMRAVAATCVLAVAAAVGWRTSGSFGQRGQRRIPRTLPARKAVTR</sequence>
<feature type="transmembrane region" description="Helical" evidence="5">
    <location>
        <begin position="52"/>
        <end position="70"/>
    </location>
</feature>
<evidence type="ECO:0000256" key="3">
    <source>
        <dbReference type="ARBA" id="ARBA00022989"/>
    </source>
</evidence>
<dbReference type="Pfam" id="PF01794">
    <property type="entry name" value="Ferric_reduct"/>
    <property type="match status" value="1"/>
</dbReference>
<keyword evidence="8" id="KW-1185">Reference proteome</keyword>
<evidence type="ECO:0000256" key="2">
    <source>
        <dbReference type="ARBA" id="ARBA00022692"/>
    </source>
</evidence>
<dbReference type="RefSeq" id="WP_216939023.1">
    <property type="nucleotide sequence ID" value="NZ_CP077062.1"/>
</dbReference>
<evidence type="ECO:0000256" key="5">
    <source>
        <dbReference type="SAM" id="Phobius"/>
    </source>
</evidence>
<keyword evidence="4 5" id="KW-0472">Membrane</keyword>
<evidence type="ECO:0000313" key="8">
    <source>
        <dbReference type="Proteomes" id="UP000683575"/>
    </source>
</evidence>
<keyword evidence="3 5" id="KW-1133">Transmembrane helix</keyword>
<evidence type="ECO:0000259" key="6">
    <source>
        <dbReference type="Pfam" id="PF01794"/>
    </source>
</evidence>
<comment type="subcellular location">
    <subcellularLocation>
        <location evidence="1">Membrane</location>
        <topology evidence="1">Multi-pass membrane protein</topology>
    </subcellularLocation>
</comment>
<feature type="transmembrane region" description="Helical" evidence="5">
    <location>
        <begin position="6"/>
        <end position="31"/>
    </location>
</feature>
<dbReference type="InterPro" id="IPR013130">
    <property type="entry name" value="Fe3_Rdtase_TM_dom"/>
</dbReference>
<evidence type="ECO:0000313" key="7">
    <source>
        <dbReference type="EMBL" id="QWZ07512.1"/>
    </source>
</evidence>
<protein>
    <submittedName>
        <fullName evidence="7">Ferric reductase-like transmembrane domain-containing protein</fullName>
    </submittedName>
</protein>
<dbReference type="GO" id="GO:0016020">
    <property type="term" value="C:membrane"/>
    <property type="evidence" value="ECO:0007669"/>
    <property type="project" value="UniProtKB-SubCell"/>
</dbReference>
<dbReference type="EMBL" id="CP077062">
    <property type="protein sequence ID" value="QWZ07512.1"/>
    <property type="molecule type" value="Genomic_DNA"/>
</dbReference>
<feature type="domain" description="Ferric oxidoreductase" evidence="6">
    <location>
        <begin position="14"/>
        <end position="136"/>
    </location>
</feature>
<gene>
    <name evidence="7" type="ORF">KRR39_19060</name>
</gene>
<dbReference type="KEGG" id="nps:KRR39_19060"/>
<feature type="transmembrane region" description="Helical" evidence="5">
    <location>
        <begin position="125"/>
        <end position="144"/>
    </location>
</feature>
<feature type="transmembrane region" description="Helical" evidence="5">
    <location>
        <begin position="90"/>
        <end position="113"/>
    </location>
</feature>
<evidence type="ECO:0000256" key="1">
    <source>
        <dbReference type="ARBA" id="ARBA00004141"/>
    </source>
</evidence>
<evidence type="ECO:0000256" key="4">
    <source>
        <dbReference type="ARBA" id="ARBA00023136"/>
    </source>
</evidence>
<accession>A0A975SXB1</accession>
<dbReference type="AlphaFoldDB" id="A0A975SXB1"/>
<dbReference type="Proteomes" id="UP000683575">
    <property type="component" value="Chromosome"/>
</dbReference>
<reference evidence="7" key="1">
    <citation type="submission" date="2021-06" db="EMBL/GenBank/DDBJ databases">
        <title>Complete genome sequence of Nocardioides sp. G188.</title>
        <authorList>
            <person name="Im W.-T."/>
        </authorList>
    </citation>
    <scope>NUCLEOTIDE SEQUENCE</scope>
    <source>
        <strain evidence="7">G188</strain>
    </source>
</reference>
<name>A0A975SXB1_9ACTN</name>